<dbReference type="InParanoid" id="A0A061E002"/>
<keyword evidence="2" id="KW-1185">Reference proteome</keyword>
<reference evidence="1 2" key="1">
    <citation type="journal article" date="2013" name="Genome Biol.">
        <title>The genome sequence of the most widely cultivated cacao type and its use to identify candidate genes regulating pod color.</title>
        <authorList>
            <person name="Motamayor J.C."/>
            <person name="Mockaitis K."/>
            <person name="Schmutz J."/>
            <person name="Haiminen N."/>
            <person name="Iii D.L."/>
            <person name="Cornejo O."/>
            <person name="Findley S.D."/>
            <person name="Zheng P."/>
            <person name="Utro F."/>
            <person name="Royaert S."/>
            <person name="Saski C."/>
            <person name="Jenkins J."/>
            <person name="Podicheti R."/>
            <person name="Zhao M."/>
            <person name="Scheffler B.E."/>
            <person name="Stack J.C."/>
            <person name="Feltus F.A."/>
            <person name="Mustiga G.M."/>
            <person name="Amores F."/>
            <person name="Phillips W."/>
            <person name="Marelli J.P."/>
            <person name="May G.D."/>
            <person name="Shapiro H."/>
            <person name="Ma J."/>
            <person name="Bustamante C.D."/>
            <person name="Schnell R.J."/>
            <person name="Main D."/>
            <person name="Gilbert D."/>
            <person name="Parida L."/>
            <person name="Kuhn D.N."/>
        </authorList>
    </citation>
    <scope>NUCLEOTIDE SEQUENCE [LARGE SCALE GENOMIC DNA]</scope>
    <source>
        <strain evidence="2">cv. Matina 1-6</strain>
    </source>
</reference>
<evidence type="ECO:0000313" key="1">
    <source>
        <dbReference type="EMBL" id="EOX98280.1"/>
    </source>
</evidence>
<dbReference type="Gramene" id="EOX98280">
    <property type="protein sequence ID" value="EOX98280"/>
    <property type="gene ID" value="TCM_007080"/>
</dbReference>
<dbReference type="Proteomes" id="UP000026915">
    <property type="component" value="Chromosome 2"/>
</dbReference>
<proteinExistence type="predicted"/>
<organism evidence="1 2">
    <name type="scientific">Theobroma cacao</name>
    <name type="common">Cacao</name>
    <name type="synonym">Cocoa</name>
    <dbReference type="NCBI Taxonomy" id="3641"/>
    <lineage>
        <taxon>Eukaryota</taxon>
        <taxon>Viridiplantae</taxon>
        <taxon>Streptophyta</taxon>
        <taxon>Embryophyta</taxon>
        <taxon>Tracheophyta</taxon>
        <taxon>Spermatophyta</taxon>
        <taxon>Magnoliopsida</taxon>
        <taxon>eudicotyledons</taxon>
        <taxon>Gunneridae</taxon>
        <taxon>Pentapetalae</taxon>
        <taxon>rosids</taxon>
        <taxon>malvids</taxon>
        <taxon>Malvales</taxon>
        <taxon>Malvaceae</taxon>
        <taxon>Byttnerioideae</taxon>
        <taxon>Theobroma</taxon>
    </lineage>
</organism>
<accession>A0A061E002</accession>
<gene>
    <name evidence="1" type="ORF">TCM_007080</name>
</gene>
<protein>
    <submittedName>
        <fullName evidence="1">Uncharacterized protein</fullName>
    </submittedName>
</protein>
<evidence type="ECO:0000313" key="2">
    <source>
        <dbReference type="Proteomes" id="UP000026915"/>
    </source>
</evidence>
<dbReference type="EMBL" id="CM001880">
    <property type="protein sequence ID" value="EOX98280.1"/>
    <property type="molecule type" value="Genomic_DNA"/>
</dbReference>
<dbReference type="AlphaFoldDB" id="A0A061E002"/>
<name>A0A061E002_THECC</name>
<dbReference type="HOGENOM" id="CLU_2727300_0_0_1"/>
<sequence>MARSELNLSWKFRGDKPSGTNINGGRREGNFKLVFLDLKMNRCELEVVGQRAAQSAALSRRILAIGFGAKRQ</sequence>